<dbReference type="Proteomes" id="UP000006727">
    <property type="component" value="Chromosome 11"/>
</dbReference>
<dbReference type="EnsemblPlants" id="Pp3c11_25780V3.1">
    <property type="protein sequence ID" value="PAC:32958247.CDS.1"/>
    <property type="gene ID" value="Pp3c11_25780"/>
</dbReference>
<dbReference type="InParanoid" id="A0A2K1JWC3"/>
<dbReference type="AlphaFoldDB" id="A0A2K1JWC3"/>
<keyword evidence="3" id="KW-1185">Reference proteome</keyword>
<evidence type="ECO:0000313" key="1">
    <source>
        <dbReference type="EMBL" id="PNR45811.1"/>
    </source>
</evidence>
<evidence type="ECO:0000313" key="3">
    <source>
        <dbReference type="Proteomes" id="UP000006727"/>
    </source>
</evidence>
<protein>
    <submittedName>
        <fullName evidence="1 2">Uncharacterized protein</fullName>
    </submittedName>
</protein>
<proteinExistence type="predicted"/>
<dbReference type="EMBL" id="ABEU02000011">
    <property type="protein sequence ID" value="PNR45811.1"/>
    <property type="molecule type" value="Genomic_DNA"/>
</dbReference>
<accession>A0A2K1JWC3</accession>
<gene>
    <name evidence="1" type="ORF">PHYPA_015582</name>
</gene>
<sequence length="130" mass="15251">MGNRRQRWRCYGARLFPGFEVHGRCISFRNCSELMKREKKVLWVQLNLLGRVPPTIGFEDWTEQLKTCSGRTRWTAVEGDSAATSGNLRRLWPRSRRYTAVIGNKFVVYNVHSFSCLQIIKEREARIETL</sequence>
<name>A0A2K1JWC3_PHYPA</name>
<dbReference type="PaxDb" id="3218-PP1S138_55V6.1"/>
<reference evidence="1 3" key="2">
    <citation type="journal article" date="2018" name="Plant J.">
        <title>The Physcomitrella patens chromosome-scale assembly reveals moss genome structure and evolution.</title>
        <authorList>
            <person name="Lang D."/>
            <person name="Ullrich K.K."/>
            <person name="Murat F."/>
            <person name="Fuchs J."/>
            <person name="Jenkins J."/>
            <person name="Haas F.B."/>
            <person name="Piednoel M."/>
            <person name="Gundlach H."/>
            <person name="Van Bel M."/>
            <person name="Meyberg R."/>
            <person name="Vives C."/>
            <person name="Morata J."/>
            <person name="Symeonidi A."/>
            <person name="Hiss M."/>
            <person name="Muchero W."/>
            <person name="Kamisugi Y."/>
            <person name="Saleh O."/>
            <person name="Blanc G."/>
            <person name="Decker E.L."/>
            <person name="van Gessel N."/>
            <person name="Grimwood J."/>
            <person name="Hayes R.D."/>
            <person name="Graham S.W."/>
            <person name="Gunter L.E."/>
            <person name="McDaniel S.F."/>
            <person name="Hoernstein S.N.W."/>
            <person name="Larsson A."/>
            <person name="Li F.W."/>
            <person name="Perroud P.F."/>
            <person name="Phillips J."/>
            <person name="Ranjan P."/>
            <person name="Rokshar D.S."/>
            <person name="Rothfels C.J."/>
            <person name="Schneider L."/>
            <person name="Shu S."/>
            <person name="Stevenson D.W."/>
            <person name="Thummler F."/>
            <person name="Tillich M."/>
            <person name="Villarreal Aguilar J.C."/>
            <person name="Widiez T."/>
            <person name="Wong G.K."/>
            <person name="Wymore A."/>
            <person name="Zhang Y."/>
            <person name="Zimmer A.D."/>
            <person name="Quatrano R.S."/>
            <person name="Mayer K.F.X."/>
            <person name="Goodstein D."/>
            <person name="Casacuberta J.M."/>
            <person name="Vandepoele K."/>
            <person name="Reski R."/>
            <person name="Cuming A.C."/>
            <person name="Tuskan G.A."/>
            <person name="Maumus F."/>
            <person name="Salse J."/>
            <person name="Schmutz J."/>
            <person name="Rensing S.A."/>
        </authorList>
    </citation>
    <scope>NUCLEOTIDE SEQUENCE [LARGE SCALE GENOMIC DNA]</scope>
    <source>
        <strain evidence="2 3">cv. Gransden 2004</strain>
    </source>
</reference>
<dbReference type="Gramene" id="Pp3c11_25780V3.1">
    <property type="protein sequence ID" value="PAC:32958247.CDS.1"/>
    <property type="gene ID" value="Pp3c11_25780"/>
</dbReference>
<evidence type="ECO:0000313" key="2">
    <source>
        <dbReference type="EnsemblPlants" id="PAC:32958247.CDS.1"/>
    </source>
</evidence>
<organism evidence="1">
    <name type="scientific">Physcomitrium patens</name>
    <name type="common">Spreading-leaved earth moss</name>
    <name type="synonym">Physcomitrella patens</name>
    <dbReference type="NCBI Taxonomy" id="3218"/>
    <lineage>
        <taxon>Eukaryota</taxon>
        <taxon>Viridiplantae</taxon>
        <taxon>Streptophyta</taxon>
        <taxon>Embryophyta</taxon>
        <taxon>Bryophyta</taxon>
        <taxon>Bryophytina</taxon>
        <taxon>Bryopsida</taxon>
        <taxon>Funariidae</taxon>
        <taxon>Funariales</taxon>
        <taxon>Funariaceae</taxon>
        <taxon>Physcomitrium</taxon>
    </lineage>
</organism>
<reference evidence="2" key="3">
    <citation type="submission" date="2020-12" db="UniProtKB">
        <authorList>
            <consortium name="EnsemblPlants"/>
        </authorList>
    </citation>
    <scope>IDENTIFICATION</scope>
</reference>
<reference evidence="1 3" key="1">
    <citation type="journal article" date="2008" name="Science">
        <title>The Physcomitrella genome reveals evolutionary insights into the conquest of land by plants.</title>
        <authorList>
            <person name="Rensing S."/>
            <person name="Lang D."/>
            <person name="Zimmer A."/>
            <person name="Terry A."/>
            <person name="Salamov A."/>
            <person name="Shapiro H."/>
            <person name="Nishiyama T."/>
            <person name="Perroud P.-F."/>
            <person name="Lindquist E."/>
            <person name="Kamisugi Y."/>
            <person name="Tanahashi T."/>
            <person name="Sakakibara K."/>
            <person name="Fujita T."/>
            <person name="Oishi K."/>
            <person name="Shin-I T."/>
            <person name="Kuroki Y."/>
            <person name="Toyoda A."/>
            <person name="Suzuki Y."/>
            <person name="Hashimoto A."/>
            <person name="Yamaguchi K."/>
            <person name="Sugano A."/>
            <person name="Kohara Y."/>
            <person name="Fujiyama A."/>
            <person name="Anterola A."/>
            <person name="Aoki S."/>
            <person name="Ashton N."/>
            <person name="Barbazuk W.B."/>
            <person name="Barker E."/>
            <person name="Bennetzen J."/>
            <person name="Bezanilla M."/>
            <person name="Blankenship R."/>
            <person name="Cho S.H."/>
            <person name="Dutcher S."/>
            <person name="Estelle M."/>
            <person name="Fawcett J.A."/>
            <person name="Gundlach H."/>
            <person name="Hanada K."/>
            <person name="Heyl A."/>
            <person name="Hicks K.A."/>
            <person name="Hugh J."/>
            <person name="Lohr M."/>
            <person name="Mayer K."/>
            <person name="Melkozernov A."/>
            <person name="Murata T."/>
            <person name="Nelson D."/>
            <person name="Pils B."/>
            <person name="Prigge M."/>
            <person name="Reiss B."/>
            <person name="Renner T."/>
            <person name="Rombauts S."/>
            <person name="Rushton P."/>
            <person name="Sanderfoot A."/>
            <person name="Schween G."/>
            <person name="Shiu S.-H."/>
            <person name="Stueber K."/>
            <person name="Theodoulou F.L."/>
            <person name="Tu H."/>
            <person name="Van de Peer Y."/>
            <person name="Verrier P.J."/>
            <person name="Waters E."/>
            <person name="Wood A."/>
            <person name="Yang L."/>
            <person name="Cove D."/>
            <person name="Cuming A."/>
            <person name="Hasebe M."/>
            <person name="Lucas S."/>
            <person name="Mishler D.B."/>
            <person name="Reski R."/>
            <person name="Grigoriev I."/>
            <person name="Quatrano R.S."/>
            <person name="Boore J.L."/>
        </authorList>
    </citation>
    <scope>NUCLEOTIDE SEQUENCE [LARGE SCALE GENOMIC DNA]</scope>
    <source>
        <strain evidence="2 3">cv. Gransden 2004</strain>
    </source>
</reference>